<dbReference type="Proteomes" id="UP000278332">
    <property type="component" value="Unassembled WGS sequence"/>
</dbReference>
<name>A0A3M4VY94_PSECI</name>
<dbReference type="SUPFAM" id="SSF50952">
    <property type="entry name" value="Soluble quinoprotein glucose dehydrogenase"/>
    <property type="match status" value="1"/>
</dbReference>
<sequence>MNRVVSESWSSMRSIGSKRPRHCLVLVSGLLALIAPPSFAKSAPNAGQQPPSTSRPFSVTPVAAFREPWAIAFLPDSRLLVTEKAGRLFMTTQDGVKKEVEGVPQVQYGGQNGLLDVAVSPTFDQDSSVYLSFVEPVAGGSGLALARGRLDETEQGAALKDLTVIWRQEPKAMGSQPGGVIAFSPDGQHLFLTSGDRRHPDSAQDLNSALGKVLRLNLDGTTPADNPMASRGGVRAQLWTSGHRNPYGLAFSADGKLWQHEMGPQGGDELNLLQAGRNYGWPVVSNGDNYGGSPIPDHDQERRPEFAAPALFWTPVISPAGMSFYSGPLFPDWNGSALIGSLSATGLIRVSVDPRGMARQEDRWNLGKRIRDVAIAPDGAVWLVEDGAGGMLVNLRPDHL</sequence>
<evidence type="ECO:0000313" key="3">
    <source>
        <dbReference type="EMBL" id="RMR56633.1"/>
    </source>
</evidence>
<evidence type="ECO:0000259" key="2">
    <source>
        <dbReference type="Pfam" id="PF07995"/>
    </source>
</evidence>
<dbReference type="Gene3D" id="2.120.10.30">
    <property type="entry name" value="TolB, C-terminal domain"/>
    <property type="match status" value="1"/>
</dbReference>
<dbReference type="InterPro" id="IPR011041">
    <property type="entry name" value="Quinoprot_gluc/sorb_DH_b-prop"/>
</dbReference>
<organism evidence="3 4">
    <name type="scientific">Pseudomonas cichorii</name>
    <dbReference type="NCBI Taxonomy" id="36746"/>
    <lineage>
        <taxon>Bacteria</taxon>
        <taxon>Pseudomonadati</taxon>
        <taxon>Pseudomonadota</taxon>
        <taxon>Gammaproteobacteria</taxon>
        <taxon>Pseudomonadales</taxon>
        <taxon>Pseudomonadaceae</taxon>
        <taxon>Pseudomonas</taxon>
    </lineage>
</organism>
<reference evidence="3 4" key="1">
    <citation type="submission" date="2018-08" db="EMBL/GenBank/DDBJ databases">
        <title>Recombination of ecologically and evolutionarily significant loci maintains genetic cohesion in the Pseudomonas syringae species complex.</title>
        <authorList>
            <person name="Dillon M."/>
            <person name="Thakur S."/>
            <person name="Almeida R.N.D."/>
            <person name="Weir B.S."/>
            <person name="Guttman D.S."/>
        </authorList>
    </citation>
    <scope>NUCLEOTIDE SEQUENCE [LARGE SCALE GENOMIC DNA]</scope>
    <source>
        <strain evidence="3 4">ICMP 6917</strain>
    </source>
</reference>
<proteinExistence type="predicted"/>
<feature type="chain" id="PRO_5018255237" evidence="1">
    <location>
        <begin position="41"/>
        <end position="400"/>
    </location>
</feature>
<dbReference type="PANTHER" id="PTHR19328:SF75">
    <property type="entry name" value="ALDOSE SUGAR DEHYDROGENASE YLII"/>
    <property type="match status" value="1"/>
</dbReference>
<feature type="domain" description="Glucose/Sorbosone dehydrogenase" evidence="2">
    <location>
        <begin position="66"/>
        <end position="393"/>
    </location>
</feature>
<dbReference type="AlphaFoldDB" id="A0A3M4VY94"/>
<keyword evidence="1" id="KW-0732">Signal</keyword>
<evidence type="ECO:0000313" key="4">
    <source>
        <dbReference type="Proteomes" id="UP000278332"/>
    </source>
</evidence>
<gene>
    <name evidence="3" type="ORF">ALP84_02853</name>
</gene>
<dbReference type="PANTHER" id="PTHR19328">
    <property type="entry name" value="HEDGEHOG-INTERACTING PROTEIN"/>
    <property type="match status" value="1"/>
</dbReference>
<dbReference type="InterPro" id="IPR011042">
    <property type="entry name" value="6-blade_b-propeller_TolB-like"/>
</dbReference>
<evidence type="ECO:0000256" key="1">
    <source>
        <dbReference type="SAM" id="SignalP"/>
    </source>
</evidence>
<dbReference type="Pfam" id="PF07995">
    <property type="entry name" value="GSDH"/>
    <property type="match status" value="1"/>
</dbReference>
<dbReference type="InterPro" id="IPR012938">
    <property type="entry name" value="Glc/Sorbosone_DH"/>
</dbReference>
<accession>A0A3M4VY94</accession>
<dbReference type="EMBL" id="RBRY01000091">
    <property type="protein sequence ID" value="RMR56633.1"/>
    <property type="molecule type" value="Genomic_DNA"/>
</dbReference>
<protein>
    <submittedName>
        <fullName evidence="3">Glucose sorbosone dehydrogenase</fullName>
    </submittedName>
</protein>
<comment type="caution">
    <text evidence="3">The sequence shown here is derived from an EMBL/GenBank/DDBJ whole genome shotgun (WGS) entry which is preliminary data.</text>
</comment>
<feature type="signal peptide" evidence="1">
    <location>
        <begin position="1"/>
        <end position="40"/>
    </location>
</feature>